<dbReference type="EMBL" id="JACRSX010000014">
    <property type="protein sequence ID" value="MBC8563006.1"/>
    <property type="molecule type" value="Genomic_DNA"/>
</dbReference>
<evidence type="ECO:0000313" key="1">
    <source>
        <dbReference type="EMBL" id="MBC8563006.1"/>
    </source>
</evidence>
<protein>
    <submittedName>
        <fullName evidence="1">Glycosyltransferase</fullName>
    </submittedName>
</protein>
<evidence type="ECO:0000313" key="2">
    <source>
        <dbReference type="Proteomes" id="UP000606193"/>
    </source>
</evidence>
<comment type="caution">
    <text evidence="1">The sequence shown here is derived from an EMBL/GenBank/DDBJ whole genome shotgun (WGS) entry which is preliminary data.</text>
</comment>
<gene>
    <name evidence="1" type="ORF">H8704_10275</name>
</gene>
<sequence>MIEFADDFNNYLRKYENVEIPDLNEFNKELLVWQEKLKEIYPCDTEEKEKFCEYMITHRKNFHEILQISILSILAYLFNGGGYAGDIIDLSRKSPYMMVENKYFIYLQMNSYSFRYNNFLTKDDKWQSRMLYREIYQECKAKLGIEKNIVPVKERNPEKVVFLIGQFLNENHGPTKTILDRCEIMSQKMNCQSVIINTNELRGINGYIPYCWFFWGNMRSDGANYDAIQYHEKNYPYYECSGTMLNLPEIEAVVNLVRTINPYCIFMVGDSSICADLCSNYYPLIDVATVPSGIMTTEGQFLLKGKPITRQDKEYIYQLGKNDDYLQYCLFTSSIMPQKTQKSRQQLNIPEKAFTALVVGARLDYEVDGIFIQEIMLPLIEKGVFFVFMGAFENYANVVEEYPLLKVNSVFLGFVRDVLSVNELCDVYINPKRNGGGTSVIEAMVKGLPPVALNEGDVSLGAGTDFCLDNYQEMVQRTLALKEDAAYYQNMSRKAQERAKVMLDGTTAFWKAFQKIRELPDFQ</sequence>
<organism evidence="1 2">
    <name type="scientific">Jutongia huaianensis</name>
    <dbReference type="NCBI Taxonomy" id="2763668"/>
    <lineage>
        <taxon>Bacteria</taxon>
        <taxon>Bacillati</taxon>
        <taxon>Bacillota</taxon>
        <taxon>Clostridia</taxon>
        <taxon>Lachnospirales</taxon>
        <taxon>Lachnospiraceae</taxon>
        <taxon>Jutongia</taxon>
    </lineage>
</organism>
<reference evidence="1 2" key="1">
    <citation type="submission" date="2020-08" db="EMBL/GenBank/DDBJ databases">
        <title>Genome public.</title>
        <authorList>
            <person name="Liu C."/>
            <person name="Sun Q."/>
        </authorList>
    </citation>
    <scope>NUCLEOTIDE SEQUENCE [LARGE SCALE GENOMIC DNA]</scope>
    <source>
        <strain evidence="1 2">NSJ-37</strain>
    </source>
</reference>
<dbReference type="Pfam" id="PF13692">
    <property type="entry name" value="Glyco_trans_1_4"/>
    <property type="match status" value="1"/>
</dbReference>
<name>A0ABR7N2Z8_9FIRM</name>
<proteinExistence type="predicted"/>
<dbReference type="RefSeq" id="WP_249298218.1">
    <property type="nucleotide sequence ID" value="NZ_JACRSX010000014.1"/>
</dbReference>
<dbReference type="Gene3D" id="3.40.50.2000">
    <property type="entry name" value="Glycogen Phosphorylase B"/>
    <property type="match status" value="1"/>
</dbReference>
<accession>A0ABR7N2Z8</accession>
<keyword evidence="2" id="KW-1185">Reference proteome</keyword>
<dbReference type="SUPFAM" id="SSF53756">
    <property type="entry name" value="UDP-Glycosyltransferase/glycogen phosphorylase"/>
    <property type="match status" value="1"/>
</dbReference>
<dbReference type="Proteomes" id="UP000606193">
    <property type="component" value="Unassembled WGS sequence"/>
</dbReference>